<dbReference type="NCBIfam" id="TIGR00651">
    <property type="entry name" value="pta"/>
    <property type="match status" value="1"/>
</dbReference>
<dbReference type="InterPro" id="IPR042113">
    <property type="entry name" value="P_AcTrfase_dom1"/>
</dbReference>
<keyword evidence="8 12" id="KW-0963">Cytoplasm</keyword>
<feature type="domain" description="DRTGG" evidence="14">
    <location>
        <begin position="204"/>
        <end position="316"/>
    </location>
</feature>
<dbReference type="Gene3D" id="3.40.50.10750">
    <property type="entry name" value="Isocitrate/Isopropylmalate dehydrogenase-like"/>
    <property type="match status" value="1"/>
</dbReference>
<comment type="catalytic activity">
    <reaction evidence="12">
        <text>acetyl-CoA + phosphate = acetyl phosphate + CoA</text>
        <dbReference type="Rhea" id="RHEA:19521"/>
        <dbReference type="ChEBI" id="CHEBI:22191"/>
        <dbReference type="ChEBI" id="CHEBI:43474"/>
        <dbReference type="ChEBI" id="CHEBI:57287"/>
        <dbReference type="ChEBI" id="CHEBI:57288"/>
        <dbReference type="EC" id="2.3.1.8"/>
    </reaction>
</comment>
<comment type="similarity">
    <text evidence="3 12">In the C-terminal section; belongs to the phosphate acetyltransferase and butyryltransferase family.</text>
</comment>
<evidence type="ECO:0000256" key="6">
    <source>
        <dbReference type="ARBA" id="ARBA00012707"/>
    </source>
</evidence>
<dbReference type="Gene3D" id="3.40.50.300">
    <property type="entry name" value="P-loop containing nucleotide triphosphate hydrolases"/>
    <property type="match status" value="1"/>
</dbReference>
<evidence type="ECO:0000259" key="14">
    <source>
        <dbReference type="Pfam" id="PF07085"/>
    </source>
</evidence>
<dbReference type="InterPro" id="IPR004614">
    <property type="entry name" value="P_AcTrfase"/>
</dbReference>
<evidence type="ECO:0000256" key="12">
    <source>
        <dbReference type="PIRNR" id="PIRNR006107"/>
    </source>
</evidence>
<dbReference type="UniPathway" id="UPA00340">
    <property type="reaction ID" value="UER00459"/>
</dbReference>
<keyword evidence="16" id="KW-1185">Reference proteome</keyword>
<evidence type="ECO:0000256" key="7">
    <source>
        <dbReference type="ARBA" id="ARBA00021528"/>
    </source>
</evidence>
<evidence type="ECO:0000256" key="8">
    <source>
        <dbReference type="ARBA" id="ARBA00022490"/>
    </source>
</evidence>
<dbReference type="Pfam" id="PF13500">
    <property type="entry name" value="AAA_26"/>
    <property type="match status" value="1"/>
</dbReference>
<dbReference type="AlphaFoldDB" id="A0A0A8UV66"/>
<evidence type="ECO:0000313" key="16">
    <source>
        <dbReference type="Proteomes" id="UP000032803"/>
    </source>
</evidence>
<evidence type="ECO:0000256" key="10">
    <source>
        <dbReference type="ARBA" id="ARBA00023315"/>
    </source>
</evidence>
<dbReference type="STRING" id="449.LHA_1604"/>
<dbReference type="Pfam" id="PF07085">
    <property type="entry name" value="DRTGG"/>
    <property type="match status" value="1"/>
</dbReference>
<sequence>MHKKIYLTGIEKRPGKSFISLGFLSLLKEQQASLKCFKLFSESDASQVPLLETIANESLTPLMDVNQAISLMRTQPADLVSTVLEATQTADTSTVTYYEGTDFGSDNDVFEYQFNLMLAYQLNCDVVLVVSAKDRTLDHTLSLLNNALEISRKNHARVVGVIINRVASIQETEALELFQKQLPSLAFIAIVPEFEPLANPSVRDIATKLRAEIICGEDELHRPVRQFTIAAKTIGNFLESRLDRNGMLIITPDDRIDILMGSLLADQSAYYPKIAGIILTGGEMPGPIIREILAGLEHPFPVLLTRLKTYETATSLFSAKFSLTAANPAKVSKAIESMRPYLTKSVLKLLSDKSQQPRLSPAVFLYELSNKAKQLKQHIVLPEGDDSRILVAADYLLKRNIVKITLLGKPEKIQLLAKRLDLDLPNVNIIDIEKSSFREIYAKKYFELRQHKNVNLPIALERMSDINYFAAMMVFCGDADGMVSGAAHTTADTVRPALEIIKTKPGINKVSSIFIMCLPSRVLIYGDCAINPEPDSQTLAEIATQAALITKKLGIAPKVALLSYSSGDSGKGESVEKVAKALEIVRQLEPDLLVEGPIQYDAAVDPGVAAKKLPNSKLQGDANVLIFPDLNTGNNTYKAVQRESGALAIGPVLLGLNKPVNDLSRGCTPQDIINTILVTAIQAQGDKK</sequence>
<dbReference type="GO" id="GO:0005737">
    <property type="term" value="C:cytoplasm"/>
    <property type="evidence" value="ECO:0007669"/>
    <property type="project" value="UniProtKB-SubCell"/>
</dbReference>
<dbReference type="Gene3D" id="3.40.1390.20">
    <property type="entry name" value="HprK N-terminal domain-like"/>
    <property type="match status" value="1"/>
</dbReference>
<evidence type="ECO:0000256" key="1">
    <source>
        <dbReference type="ARBA" id="ARBA00004496"/>
    </source>
</evidence>
<dbReference type="PANTHER" id="PTHR43356:SF3">
    <property type="entry name" value="PHOSPHATE ACETYLTRANSFERASE"/>
    <property type="match status" value="1"/>
</dbReference>
<dbReference type="HOGENOM" id="CLU_019723_2_1_6"/>
<dbReference type="GO" id="GO:0006085">
    <property type="term" value="P:acetyl-CoA biosynthetic process"/>
    <property type="evidence" value="ECO:0007669"/>
    <property type="project" value="UniProtKB-UniPathway"/>
</dbReference>
<gene>
    <name evidence="15" type="primary">pta</name>
    <name evidence="15" type="ORF">LHA_1604</name>
</gene>
<dbReference type="EC" id="2.3.1.8" evidence="6 12"/>
<evidence type="ECO:0000256" key="11">
    <source>
        <dbReference type="ARBA" id="ARBA00031108"/>
    </source>
</evidence>
<dbReference type="SUPFAM" id="SSF75138">
    <property type="entry name" value="HprK N-terminal domain-like"/>
    <property type="match status" value="1"/>
</dbReference>
<dbReference type="NCBIfam" id="NF007233">
    <property type="entry name" value="PRK09653.1"/>
    <property type="match status" value="1"/>
</dbReference>
<dbReference type="GO" id="GO:0008959">
    <property type="term" value="F:phosphate acetyltransferase activity"/>
    <property type="evidence" value="ECO:0007669"/>
    <property type="project" value="UniProtKB-EC"/>
</dbReference>
<dbReference type="InterPro" id="IPR010766">
    <property type="entry name" value="DRTGG"/>
</dbReference>
<dbReference type="EMBL" id="LN681225">
    <property type="protein sequence ID" value="CEK10644.1"/>
    <property type="molecule type" value="Genomic_DNA"/>
</dbReference>
<dbReference type="PANTHER" id="PTHR43356">
    <property type="entry name" value="PHOSPHATE ACETYLTRANSFERASE"/>
    <property type="match status" value="1"/>
</dbReference>
<dbReference type="KEGG" id="lha:LHA_1604"/>
<dbReference type="Pfam" id="PF01515">
    <property type="entry name" value="PTA_PTB"/>
    <property type="match status" value="1"/>
</dbReference>
<dbReference type="InterPro" id="IPR002505">
    <property type="entry name" value="PTA_PTB"/>
</dbReference>
<comment type="subunit">
    <text evidence="5">Homohexamer.</text>
</comment>
<dbReference type="Gene3D" id="3.40.50.10950">
    <property type="match status" value="1"/>
</dbReference>
<organism evidence="15 16">
    <name type="scientific">Legionella hackeliae</name>
    <dbReference type="NCBI Taxonomy" id="449"/>
    <lineage>
        <taxon>Bacteria</taxon>
        <taxon>Pseudomonadati</taxon>
        <taxon>Pseudomonadota</taxon>
        <taxon>Gammaproteobacteria</taxon>
        <taxon>Legionellales</taxon>
        <taxon>Legionellaceae</taxon>
        <taxon>Legionella</taxon>
    </lineage>
</organism>
<evidence type="ECO:0000256" key="9">
    <source>
        <dbReference type="ARBA" id="ARBA00022679"/>
    </source>
</evidence>
<keyword evidence="9 12" id="KW-0808">Transferase</keyword>
<protein>
    <recommendedName>
        <fullName evidence="7 12">Phosphate acetyltransferase</fullName>
        <ecNumber evidence="6 12">2.3.1.8</ecNumber>
    </recommendedName>
    <alternativeName>
        <fullName evidence="11 12">Phosphotransacetylase</fullName>
    </alternativeName>
</protein>
<dbReference type="NCBIfam" id="NF004167">
    <property type="entry name" value="PRK05632.1"/>
    <property type="match status" value="1"/>
</dbReference>
<dbReference type="RefSeq" id="WP_045105986.1">
    <property type="nucleotide sequence ID" value="NZ_LN681225.1"/>
</dbReference>
<dbReference type="InterPro" id="IPR027417">
    <property type="entry name" value="P-loop_NTPase"/>
</dbReference>
<comment type="domain">
    <text evidence="12">The N-terminal region seems to be important for proper quaternary structure. The C-terminal region contains the substrate-binding site.</text>
</comment>
<proteinExistence type="inferred from homology"/>
<comment type="subcellular location">
    <subcellularLocation>
        <location evidence="1 12">Cytoplasm</location>
    </subcellularLocation>
</comment>
<evidence type="ECO:0000256" key="3">
    <source>
        <dbReference type="ARBA" id="ARBA00008756"/>
    </source>
</evidence>
<dbReference type="InterPro" id="IPR028979">
    <property type="entry name" value="Ser_kin/Pase_Hpr-like_N_sf"/>
</dbReference>
<dbReference type="InterPro" id="IPR016475">
    <property type="entry name" value="P-Actrans_bac"/>
</dbReference>
<dbReference type="PIRSF" id="PIRSF006107">
    <property type="entry name" value="PhpActrans_proteobac"/>
    <property type="match status" value="1"/>
</dbReference>
<dbReference type="PATRIC" id="fig|449.7.peg.824"/>
<dbReference type="SUPFAM" id="SSF52540">
    <property type="entry name" value="P-loop containing nucleoside triphosphate hydrolases"/>
    <property type="match status" value="1"/>
</dbReference>
<dbReference type="InterPro" id="IPR042112">
    <property type="entry name" value="P_AcTrfase_dom2"/>
</dbReference>
<comment type="function">
    <text evidence="12">Involved in acetate metabolism.</text>
</comment>
<evidence type="ECO:0000259" key="13">
    <source>
        <dbReference type="Pfam" id="PF01515"/>
    </source>
</evidence>
<name>A0A0A8UV66_LEGHA</name>
<evidence type="ECO:0000313" key="15">
    <source>
        <dbReference type="EMBL" id="CEK10644.1"/>
    </source>
</evidence>
<comment type="pathway">
    <text evidence="2 12">Metabolic intermediate biosynthesis; acetyl-CoA biosynthesis; acetyl-CoA from acetate: step 2/2.</text>
</comment>
<keyword evidence="10 12" id="KW-0012">Acyltransferase</keyword>
<comment type="similarity">
    <text evidence="4 12">In the N-terminal section; belongs to the CobB/CobQ family.</text>
</comment>
<evidence type="ECO:0000256" key="4">
    <source>
        <dbReference type="ARBA" id="ARBA00009786"/>
    </source>
</evidence>
<dbReference type="SUPFAM" id="SSF53659">
    <property type="entry name" value="Isocitrate/Isopropylmalate dehydrogenase-like"/>
    <property type="match status" value="1"/>
</dbReference>
<feature type="domain" description="Phosphate acetyl/butaryl transferase" evidence="13">
    <location>
        <begin position="364"/>
        <end position="680"/>
    </location>
</feature>
<dbReference type="OrthoDB" id="9808984at2"/>
<reference evidence="16" key="1">
    <citation type="submission" date="2014-09" db="EMBL/GenBank/DDBJ databases">
        <authorList>
            <person name="Gomez-Valero L."/>
        </authorList>
    </citation>
    <scope>NUCLEOTIDE SEQUENCE [LARGE SCALE GENOMIC DNA]</scope>
    <source>
        <strain evidence="16">ATCC35250</strain>
    </source>
</reference>
<evidence type="ECO:0000256" key="2">
    <source>
        <dbReference type="ARBA" id="ARBA00004989"/>
    </source>
</evidence>
<dbReference type="Proteomes" id="UP000032803">
    <property type="component" value="Chromosome I"/>
</dbReference>
<dbReference type="InterPro" id="IPR050500">
    <property type="entry name" value="Phos_Acetyltrans/Butyryltrans"/>
</dbReference>
<accession>A0A0A8UV66</accession>
<evidence type="ECO:0000256" key="5">
    <source>
        <dbReference type="ARBA" id="ARBA00011643"/>
    </source>
</evidence>